<dbReference type="RefSeq" id="WP_330483538.1">
    <property type="nucleotide sequence ID" value="NZ_JAZBJZ010000033.1"/>
</dbReference>
<proteinExistence type="inferred from homology"/>
<dbReference type="Pfam" id="PF01432">
    <property type="entry name" value="Peptidase_M3"/>
    <property type="match status" value="1"/>
</dbReference>
<keyword evidence="3 9" id="KW-0479">Metal-binding</keyword>
<evidence type="ECO:0000256" key="4">
    <source>
        <dbReference type="ARBA" id="ARBA00022801"/>
    </source>
</evidence>
<evidence type="ECO:0000313" key="12">
    <source>
        <dbReference type="EMBL" id="MEE3717111.1"/>
    </source>
</evidence>
<keyword evidence="13" id="KW-1185">Reference proteome</keyword>
<accession>A0AAW9Q3A5</accession>
<comment type="caution">
    <text evidence="12">The sequence shown here is derived from an EMBL/GenBank/DDBJ whole genome shotgun (WGS) entry which is preliminary data.</text>
</comment>
<evidence type="ECO:0000256" key="8">
    <source>
        <dbReference type="ARBA" id="ARBA00026100"/>
    </source>
</evidence>
<dbReference type="GO" id="GO:0046872">
    <property type="term" value="F:metal ion binding"/>
    <property type="evidence" value="ECO:0007669"/>
    <property type="project" value="UniProtKB-UniRule"/>
</dbReference>
<dbReference type="SUPFAM" id="SSF55486">
    <property type="entry name" value="Metalloproteases ('zincins'), catalytic domain"/>
    <property type="match status" value="1"/>
</dbReference>
<evidence type="ECO:0000259" key="11">
    <source>
        <dbReference type="Pfam" id="PF19310"/>
    </source>
</evidence>
<organism evidence="12 13">
    <name type="scientific">Tumidithrix elongata BACA0141</name>
    <dbReference type="NCBI Taxonomy" id="2716417"/>
    <lineage>
        <taxon>Bacteria</taxon>
        <taxon>Bacillati</taxon>
        <taxon>Cyanobacteriota</taxon>
        <taxon>Cyanophyceae</taxon>
        <taxon>Pseudanabaenales</taxon>
        <taxon>Pseudanabaenaceae</taxon>
        <taxon>Tumidithrix</taxon>
        <taxon>Tumidithrix elongata</taxon>
    </lineage>
</organism>
<reference evidence="12" key="1">
    <citation type="submission" date="2024-01" db="EMBL/GenBank/DDBJ databases">
        <title>Bank of Algae and Cyanobacteria of the Azores (BACA) strain genomes.</title>
        <authorList>
            <person name="Luz R."/>
            <person name="Cordeiro R."/>
            <person name="Fonseca A."/>
            <person name="Goncalves V."/>
        </authorList>
    </citation>
    <scope>NUCLEOTIDE SEQUENCE</scope>
    <source>
        <strain evidence="12">BACA0141</strain>
    </source>
</reference>
<evidence type="ECO:0000259" key="10">
    <source>
        <dbReference type="Pfam" id="PF01432"/>
    </source>
</evidence>
<dbReference type="EC" id="3.4.24.70" evidence="8"/>
<dbReference type="GO" id="GO:0004222">
    <property type="term" value="F:metalloendopeptidase activity"/>
    <property type="evidence" value="ECO:0007669"/>
    <property type="project" value="UniProtKB-EC"/>
</dbReference>
<dbReference type="Gene3D" id="1.10.1370.40">
    <property type="match status" value="1"/>
</dbReference>
<dbReference type="AlphaFoldDB" id="A0AAW9Q3A5"/>
<dbReference type="Pfam" id="PF19310">
    <property type="entry name" value="TOP_N"/>
    <property type="match status" value="1"/>
</dbReference>
<keyword evidence="4 9" id="KW-0378">Hydrolase</keyword>
<keyword evidence="2 9" id="KW-0645">Protease</keyword>
<dbReference type="InterPro" id="IPR001567">
    <property type="entry name" value="Pept_M3A_M3B_dom"/>
</dbReference>
<dbReference type="EMBL" id="JAZBJZ010000033">
    <property type="protein sequence ID" value="MEE3717111.1"/>
    <property type="molecule type" value="Genomic_DNA"/>
</dbReference>
<evidence type="ECO:0000256" key="2">
    <source>
        <dbReference type="ARBA" id="ARBA00022670"/>
    </source>
</evidence>
<dbReference type="GO" id="GO:0005829">
    <property type="term" value="C:cytosol"/>
    <property type="evidence" value="ECO:0007669"/>
    <property type="project" value="UniProtKB-ARBA"/>
</dbReference>
<protein>
    <recommendedName>
        <fullName evidence="8">oligopeptidase A</fullName>
        <ecNumber evidence="8">3.4.24.70</ecNumber>
    </recommendedName>
</protein>
<evidence type="ECO:0000313" key="13">
    <source>
        <dbReference type="Proteomes" id="UP001333818"/>
    </source>
</evidence>
<evidence type="ECO:0000256" key="5">
    <source>
        <dbReference type="ARBA" id="ARBA00022833"/>
    </source>
</evidence>
<comment type="similarity">
    <text evidence="1 9">Belongs to the peptidase M3 family.</text>
</comment>
<evidence type="ECO:0000256" key="1">
    <source>
        <dbReference type="ARBA" id="ARBA00006040"/>
    </source>
</evidence>
<evidence type="ECO:0000256" key="7">
    <source>
        <dbReference type="ARBA" id="ARBA00024603"/>
    </source>
</evidence>
<dbReference type="InterPro" id="IPR045666">
    <property type="entry name" value="OpdA_N"/>
</dbReference>
<dbReference type="PANTHER" id="PTHR11804">
    <property type="entry name" value="PROTEASE M3 THIMET OLIGOPEPTIDASE-RELATED"/>
    <property type="match status" value="1"/>
</dbReference>
<dbReference type="Proteomes" id="UP001333818">
    <property type="component" value="Unassembled WGS sequence"/>
</dbReference>
<keyword evidence="5 9" id="KW-0862">Zinc</keyword>
<dbReference type="FunFam" id="1.10.1370.40:FF:000005">
    <property type="entry name" value="Organellar oligopeptidase A, chloroplastic/mitochondrial"/>
    <property type="match status" value="1"/>
</dbReference>
<dbReference type="CDD" id="cd06456">
    <property type="entry name" value="M3A_DCP"/>
    <property type="match status" value="1"/>
</dbReference>
<dbReference type="Gene3D" id="1.10.1370.10">
    <property type="entry name" value="Neurolysin, domain 3"/>
    <property type="match status" value="1"/>
</dbReference>
<dbReference type="GO" id="GO:0006518">
    <property type="term" value="P:peptide metabolic process"/>
    <property type="evidence" value="ECO:0007669"/>
    <property type="project" value="TreeGrafter"/>
</dbReference>
<feature type="domain" description="Peptidase M3A/M3B catalytic" evidence="10">
    <location>
        <begin position="247"/>
        <end position="708"/>
    </location>
</feature>
<dbReference type="InterPro" id="IPR024077">
    <property type="entry name" value="Neurolysin/TOP_dom2"/>
</dbReference>
<dbReference type="InterPro" id="IPR034005">
    <property type="entry name" value="M3A_DCP"/>
</dbReference>
<dbReference type="FunFam" id="3.40.390.10:FF:000009">
    <property type="entry name" value="Oligopeptidase A"/>
    <property type="match status" value="1"/>
</dbReference>
<dbReference type="Gene3D" id="3.40.390.10">
    <property type="entry name" value="Collagenase (Catalytic Domain)"/>
    <property type="match status" value="1"/>
</dbReference>
<comment type="cofactor">
    <cofactor evidence="9">
        <name>Zn(2+)</name>
        <dbReference type="ChEBI" id="CHEBI:29105"/>
    </cofactor>
    <text evidence="9">Binds 1 zinc ion.</text>
</comment>
<keyword evidence="6 9" id="KW-0482">Metalloprotease</keyword>
<dbReference type="PANTHER" id="PTHR11804:SF83">
    <property type="entry name" value="LD37516P"/>
    <property type="match status" value="1"/>
</dbReference>
<gene>
    <name evidence="12" type="ORF">V2H45_10170</name>
</gene>
<sequence>MTTANLDAPTETANPLLIGKGLPPFPDIKPEHVVPAITQLLAEIDAGLTQLEANLETSLNSHSQLTWSDLVEPLDRLTEKLTWSWGVVGHLTSVKNSAELREAHKTMQPAIVQFFNRLSQSQPIYKAFKAIRAGETWLSLDPAQQRIVSAAIKEAELSGVGLEGEAKARFNQIQMELADITTKFSNHVLDATKAFSMTLFKPEEAEGLPPSLLSLAAQAARADGDSKATPEKGPWCITLDFPSYVPFMQHSTRRDLREKLYKAFVSRASSGEFDNSPLIERILELRQEKAKLLEFDTFAELSLATKMAPNVSAVETLLEELRQASYGAAVQDLENLKTFAKSQGFPEDEELKHWDISFWAERQQEAKFDFSEEELRPYFPLPQVLEGLFKLVNRLFGITVTAADGKAPIWHEDVRFFDIADETGQTIAHFYLDPYSRPSEKRGGAWMNDCVGRAKITEAEQTYTRLPVAYLICNQSPPVDGKPSLMNFREVTTLFHEFGHGLQHMLTKVDYSGASGINNIEWDAVELPSQFMENWCYDYPTLMAMAKHYETGETLPEHYYYKLLAARHYMSGSGMLRQLHFSLTDIELHHRYHPNGNETPAEVRSRIAKTTSVMPPLPEDNFLCAFGHIFAGGYAAGYYSYKWAEVLSADAFAAFEDVGLENEPAIADIGRRYRDTVLALGGSLHPMEVFKQFRGREPSTAALLRHSGLASVS</sequence>
<evidence type="ECO:0000256" key="3">
    <source>
        <dbReference type="ARBA" id="ARBA00022723"/>
    </source>
</evidence>
<comment type="catalytic activity">
    <reaction evidence="7">
        <text>Hydrolysis of oligopeptides, with broad specificity. Gly or Ala commonly occur as P1 or P1' residues, but more distant residues are also important, as is shown by the fact that Z-Gly-Pro-Gly-|-Gly-Pro-Ala is cleaved, but not Z-(Gly)(5).</text>
        <dbReference type="EC" id="3.4.24.70"/>
    </reaction>
</comment>
<feature type="domain" description="Oligopeptidase A N-terminal" evidence="11">
    <location>
        <begin position="37"/>
        <end position="167"/>
    </location>
</feature>
<dbReference type="InterPro" id="IPR024079">
    <property type="entry name" value="MetalloPept_cat_dom_sf"/>
</dbReference>
<evidence type="ECO:0000256" key="6">
    <source>
        <dbReference type="ARBA" id="ARBA00023049"/>
    </source>
</evidence>
<name>A0AAW9Q3A5_9CYAN</name>
<dbReference type="InterPro" id="IPR045090">
    <property type="entry name" value="Pept_M3A_M3B"/>
</dbReference>
<evidence type="ECO:0000256" key="9">
    <source>
        <dbReference type="RuleBase" id="RU003435"/>
    </source>
</evidence>
<dbReference type="GO" id="GO:0006508">
    <property type="term" value="P:proteolysis"/>
    <property type="evidence" value="ECO:0007669"/>
    <property type="project" value="UniProtKB-KW"/>
</dbReference>